<evidence type="ECO:0008006" key="4">
    <source>
        <dbReference type="Google" id="ProtNLM"/>
    </source>
</evidence>
<evidence type="ECO:0000313" key="3">
    <source>
        <dbReference type="Proteomes" id="UP001201812"/>
    </source>
</evidence>
<evidence type="ECO:0000256" key="1">
    <source>
        <dbReference type="SAM" id="MobiDB-lite"/>
    </source>
</evidence>
<comment type="caution">
    <text evidence="2">The sequence shown here is derived from an EMBL/GenBank/DDBJ whole genome shotgun (WGS) entry which is preliminary data.</text>
</comment>
<name>A0AAD4R4B4_9BILA</name>
<keyword evidence="3" id="KW-1185">Reference proteome</keyword>
<reference evidence="2" key="1">
    <citation type="submission" date="2022-01" db="EMBL/GenBank/DDBJ databases">
        <title>Genome Sequence Resource for Two Populations of Ditylenchus destructor, the Migratory Endoparasitic Phytonematode.</title>
        <authorList>
            <person name="Zhang H."/>
            <person name="Lin R."/>
            <person name="Xie B."/>
        </authorList>
    </citation>
    <scope>NUCLEOTIDE SEQUENCE</scope>
    <source>
        <strain evidence="2">BazhouSP</strain>
    </source>
</reference>
<accession>A0AAD4R4B4</accession>
<dbReference type="EMBL" id="JAKKPZ010000034">
    <property type="protein sequence ID" value="KAI1708644.1"/>
    <property type="molecule type" value="Genomic_DNA"/>
</dbReference>
<gene>
    <name evidence="2" type="ORF">DdX_11720</name>
</gene>
<evidence type="ECO:0000313" key="2">
    <source>
        <dbReference type="EMBL" id="KAI1708644.1"/>
    </source>
</evidence>
<sequence length="388" mass="45388">MAEKQSLPEDIADEGSPKAKKRRSDDKIPNIIVLDNVTMVEAFKYLKYIPIAKISLVSKRFRDLIQIHRHSLPRHYVAEIHMQSNFNNETATIKVFNKKLSADSYNDWVTCNQYSKQIPVQSQDGGEQSMQDHGDVYQLRAAPNRSEWPAFYAKCELNHENWPLFQHFVRLLTAPHIYLNYVELTPQPDFLNLLAGAVNPLRNRLQCETLHFKLRGNIQKYIIWIKGHVSCKEFQISDTGFKFASELLGEYDEELLDFLVTGADCTREINVIYYDCANVVVDFVQKFMDLKNCDEYQMIPSIKSNATHRIAEMMKRHYAKFLVKEESGEVEENLYWDDCDTNADYYYTAIAYEFINNDIGKKLELTAKMHWRRHIAFNSSFKLNIKHL</sequence>
<feature type="region of interest" description="Disordered" evidence="1">
    <location>
        <begin position="1"/>
        <end position="24"/>
    </location>
</feature>
<proteinExistence type="predicted"/>
<organism evidence="2 3">
    <name type="scientific">Ditylenchus destructor</name>
    <dbReference type="NCBI Taxonomy" id="166010"/>
    <lineage>
        <taxon>Eukaryota</taxon>
        <taxon>Metazoa</taxon>
        <taxon>Ecdysozoa</taxon>
        <taxon>Nematoda</taxon>
        <taxon>Chromadorea</taxon>
        <taxon>Rhabditida</taxon>
        <taxon>Tylenchina</taxon>
        <taxon>Tylenchomorpha</taxon>
        <taxon>Sphaerularioidea</taxon>
        <taxon>Anguinidae</taxon>
        <taxon>Anguininae</taxon>
        <taxon>Ditylenchus</taxon>
    </lineage>
</organism>
<protein>
    <recommendedName>
        <fullName evidence="4">F-box domain-containing protein</fullName>
    </recommendedName>
</protein>
<dbReference type="AlphaFoldDB" id="A0AAD4R4B4"/>
<dbReference type="Proteomes" id="UP001201812">
    <property type="component" value="Unassembled WGS sequence"/>
</dbReference>